<keyword evidence="7" id="KW-1185">Reference proteome</keyword>
<dbReference type="Pfam" id="PF13411">
    <property type="entry name" value="MerR_1"/>
    <property type="match status" value="1"/>
</dbReference>
<evidence type="ECO:0000313" key="7">
    <source>
        <dbReference type="Proteomes" id="UP000805614"/>
    </source>
</evidence>
<reference evidence="6 7" key="1">
    <citation type="submission" date="2020-06" db="EMBL/GenBank/DDBJ databases">
        <title>Actinomadura xiongansis sp. nov., isolated from soil of Baiyangdian.</title>
        <authorList>
            <person name="Zhang X."/>
        </authorList>
    </citation>
    <scope>NUCLEOTIDE SEQUENCE [LARGE SCALE GENOMIC DNA]</scope>
    <source>
        <strain evidence="6 7">HBUM206468</strain>
    </source>
</reference>
<evidence type="ECO:0000256" key="2">
    <source>
        <dbReference type="ARBA" id="ARBA00023015"/>
    </source>
</evidence>
<evidence type="ECO:0000313" key="6">
    <source>
        <dbReference type="EMBL" id="MBC6471312.1"/>
    </source>
</evidence>
<dbReference type="InterPro" id="IPR000551">
    <property type="entry name" value="MerR-type_HTH_dom"/>
</dbReference>
<name>A0ABR7M3N3_9ACTN</name>
<evidence type="ECO:0000256" key="4">
    <source>
        <dbReference type="ARBA" id="ARBA00023163"/>
    </source>
</evidence>
<dbReference type="RefSeq" id="WP_187248351.1">
    <property type="nucleotide sequence ID" value="NZ_BAAAOK010000025.1"/>
</dbReference>
<feature type="domain" description="HTH merR-type" evidence="5">
    <location>
        <begin position="11"/>
        <end position="75"/>
    </location>
</feature>
<keyword evidence="3" id="KW-0238">DNA-binding</keyword>
<keyword evidence="2" id="KW-0805">Transcription regulation</keyword>
<dbReference type="PROSITE" id="PS50937">
    <property type="entry name" value="HTH_MERR_2"/>
    <property type="match status" value="1"/>
</dbReference>
<keyword evidence="1" id="KW-0678">Repressor</keyword>
<proteinExistence type="predicted"/>
<protein>
    <submittedName>
        <fullName evidence="6">MerR family transcriptional regulator</fullName>
    </submittedName>
</protein>
<dbReference type="PANTHER" id="PTHR30204:SF69">
    <property type="entry name" value="MERR-FAMILY TRANSCRIPTIONAL REGULATOR"/>
    <property type="match status" value="1"/>
</dbReference>
<evidence type="ECO:0000256" key="1">
    <source>
        <dbReference type="ARBA" id="ARBA00022491"/>
    </source>
</evidence>
<dbReference type="SUPFAM" id="SSF46955">
    <property type="entry name" value="Putative DNA-binding domain"/>
    <property type="match status" value="1"/>
</dbReference>
<dbReference type="Proteomes" id="UP000805614">
    <property type="component" value="Unassembled WGS sequence"/>
</dbReference>
<comment type="caution">
    <text evidence="6">The sequence shown here is derived from an EMBL/GenBank/DDBJ whole genome shotgun (WGS) entry which is preliminary data.</text>
</comment>
<evidence type="ECO:0000259" key="5">
    <source>
        <dbReference type="PROSITE" id="PS50937"/>
    </source>
</evidence>
<evidence type="ECO:0000256" key="3">
    <source>
        <dbReference type="ARBA" id="ARBA00023125"/>
    </source>
</evidence>
<dbReference type="InterPro" id="IPR009061">
    <property type="entry name" value="DNA-bd_dom_put_sf"/>
</dbReference>
<dbReference type="Gene3D" id="1.10.1660.10">
    <property type="match status" value="1"/>
</dbReference>
<gene>
    <name evidence="6" type="ORF">HKK74_38385</name>
</gene>
<organism evidence="6 7">
    <name type="scientific">Actinomadura alba</name>
    <dbReference type="NCBI Taxonomy" id="406431"/>
    <lineage>
        <taxon>Bacteria</taxon>
        <taxon>Bacillati</taxon>
        <taxon>Actinomycetota</taxon>
        <taxon>Actinomycetes</taxon>
        <taxon>Streptosporangiales</taxon>
        <taxon>Thermomonosporaceae</taxon>
        <taxon>Actinomadura</taxon>
    </lineage>
</organism>
<dbReference type="InterPro" id="IPR047057">
    <property type="entry name" value="MerR_fam"/>
</dbReference>
<accession>A0ABR7M3N3</accession>
<dbReference type="CDD" id="cd00592">
    <property type="entry name" value="HTH_MerR-like"/>
    <property type="match status" value="1"/>
</dbReference>
<dbReference type="PANTHER" id="PTHR30204">
    <property type="entry name" value="REDOX-CYCLING DRUG-SENSING TRANSCRIPTIONAL ACTIVATOR SOXR"/>
    <property type="match status" value="1"/>
</dbReference>
<keyword evidence="4" id="KW-0804">Transcription</keyword>
<dbReference type="SMART" id="SM00422">
    <property type="entry name" value="HTH_MERR"/>
    <property type="match status" value="1"/>
</dbReference>
<sequence>MKSSGGDLVGIGEIAERFGLATHVLRHWESMGLLSPARCSGRRRYGQDDLYRVAVILRAKEAGFGLDDIREMIIARDPVERDAVLRRHRTGLARRIAEAQASLDLIDCALDCDHEDFTSCAHFQAMLAERIGTEALR</sequence>
<dbReference type="EMBL" id="JABVEC010000068">
    <property type="protein sequence ID" value="MBC6471312.1"/>
    <property type="molecule type" value="Genomic_DNA"/>
</dbReference>